<keyword evidence="2" id="KW-1185">Reference proteome</keyword>
<dbReference type="EMBL" id="FWEV01000212">
    <property type="protein sequence ID" value="SLM31255.1"/>
    <property type="molecule type" value="Genomic_DNA"/>
</dbReference>
<dbReference type="Proteomes" id="UP000191931">
    <property type="component" value="Unassembled WGS sequence"/>
</dbReference>
<organism evidence="1 2">
    <name type="scientific">Desulfamplus magnetovallimortis</name>
    <dbReference type="NCBI Taxonomy" id="1246637"/>
    <lineage>
        <taxon>Bacteria</taxon>
        <taxon>Pseudomonadati</taxon>
        <taxon>Thermodesulfobacteriota</taxon>
        <taxon>Desulfobacteria</taxon>
        <taxon>Desulfobacterales</taxon>
        <taxon>Desulfobacteraceae</taxon>
        <taxon>Desulfamplus</taxon>
    </lineage>
</organism>
<name>A0A1W1HFT6_9BACT</name>
<proteinExistence type="predicted"/>
<gene>
    <name evidence="1" type="ORF">MTBBW1_290036</name>
</gene>
<evidence type="ECO:0000313" key="2">
    <source>
        <dbReference type="Proteomes" id="UP000191931"/>
    </source>
</evidence>
<sequence length="89" mass="10232">MIFNNLSIQLAPATFYRLARGSLGKLIKPNYLVLAKHVKNIFLNQEKYIDYTNYGLNRPKNRLETANFSDTGTCPLLYNQLQPCMARCC</sequence>
<protein>
    <submittedName>
        <fullName evidence="1">Uncharacterized protein</fullName>
    </submittedName>
</protein>
<evidence type="ECO:0000313" key="1">
    <source>
        <dbReference type="EMBL" id="SLM31255.1"/>
    </source>
</evidence>
<dbReference type="AlphaFoldDB" id="A0A1W1HFT6"/>
<dbReference type="STRING" id="1246637.MTBBW1_290036"/>
<reference evidence="1 2" key="1">
    <citation type="submission" date="2017-03" db="EMBL/GenBank/DDBJ databases">
        <authorList>
            <person name="Afonso C.L."/>
            <person name="Miller P.J."/>
            <person name="Scott M.A."/>
            <person name="Spackman E."/>
            <person name="Goraichik I."/>
            <person name="Dimitrov K.M."/>
            <person name="Suarez D.L."/>
            <person name="Swayne D.E."/>
        </authorList>
    </citation>
    <scope>NUCLEOTIDE SEQUENCE [LARGE SCALE GENOMIC DNA]</scope>
    <source>
        <strain evidence="1">PRJEB14757</strain>
    </source>
</reference>
<accession>A0A1W1HFT6</accession>